<dbReference type="EMBL" id="JALBCA010000101">
    <property type="protein sequence ID" value="KAI2383030.1"/>
    <property type="molecule type" value="Genomic_DNA"/>
</dbReference>
<gene>
    <name evidence="1" type="ORF">LOY88_005532</name>
</gene>
<organism evidence="1">
    <name type="scientific">Ophidiomyces ophidiicola</name>
    <dbReference type="NCBI Taxonomy" id="1387563"/>
    <lineage>
        <taxon>Eukaryota</taxon>
        <taxon>Fungi</taxon>
        <taxon>Dikarya</taxon>
        <taxon>Ascomycota</taxon>
        <taxon>Pezizomycotina</taxon>
        <taxon>Eurotiomycetes</taxon>
        <taxon>Eurotiomycetidae</taxon>
        <taxon>Onygenales</taxon>
        <taxon>Onygenaceae</taxon>
        <taxon>Ophidiomyces</taxon>
    </lineage>
</organism>
<protein>
    <submittedName>
        <fullName evidence="1">Uncharacterized protein</fullName>
    </submittedName>
</protein>
<proteinExistence type="predicted"/>
<sequence length="374" mass="42225">MPTLLEFLTARDPVLDRSRATKGPNTFNAEWDKIDHVGDWLDFNFENLIAMLEPILNHQFHQHELDIPPQPARATLRIVDEKSVTNLLSKSTHTRVDCALEKAFHLLAGRMMPISWASGGHAKSTDEVTFPDWAGIDLNDEFPAVSRVPGDTKVSGKWHTNMRHDTTSIEFLKPICQVMNYAKIFNTRYAYVVSDSEVVCLRRTISEYEGTPLALSRSRRSHLPTTPIRQSSQILPATSTPPPPRTPPVQVVIRRPQRQDPQPFLTPERARRPPNILFSPPNNISSSPSAYTDNGNPDIDEGIVEMAIIPWGETRPNQLTVNLAIFWIHILAAFDIEMQSSYPPLGRNLAREYGMFILIVKVSFLMTFSLGIRG</sequence>
<reference evidence="1" key="1">
    <citation type="journal article" date="2022" name="bioRxiv">
        <title>Population genetic analysis of Ophidiomyces ophidiicola, the causative agent of snake fungal disease, indicates recent introductions to the USA.</title>
        <authorList>
            <person name="Ladner J.T."/>
            <person name="Palmer J.M."/>
            <person name="Ettinger C.L."/>
            <person name="Stajich J.E."/>
            <person name="Farrell T.M."/>
            <person name="Glorioso B.M."/>
            <person name="Lawson B."/>
            <person name="Price S.J."/>
            <person name="Stengle A.G."/>
            <person name="Grear D.A."/>
            <person name="Lorch J.M."/>
        </authorList>
    </citation>
    <scope>NUCLEOTIDE SEQUENCE</scope>
    <source>
        <strain evidence="1">NWHC 24266-5</strain>
    </source>
</reference>
<name>A0ACB8UQU2_9EURO</name>
<comment type="caution">
    <text evidence="1">The sequence shown here is derived from an EMBL/GenBank/DDBJ whole genome shotgun (WGS) entry which is preliminary data.</text>
</comment>
<accession>A0ACB8UQU2</accession>
<evidence type="ECO:0000313" key="1">
    <source>
        <dbReference type="EMBL" id="KAI2383030.1"/>
    </source>
</evidence>